<dbReference type="CDD" id="cd11386">
    <property type="entry name" value="MCP_signal"/>
    <property type="match status" value="1"/>
</dbReference>
<proteinExistence type="inferred from homology"/>
<keyword evidence="3" id="KW-0145">Chemotaxis</keyword>
<keyword evidence="7" id="KW-0472">Membrane</keyword>
<dbReference type="SUPFAM" id="SSF58104">
    <property type="entry name" value="Methyl-accepting chemotaxis protein (MCP) signaling domain"/>
    <property type="match status" value="1"/>
</dbReference>
<dbReference type="PROSITE" id="PS50111">
    <property type="entry name" value="CHEMOTAXIS_TRANSDUC_2"/>
    <property type="match status" value="1"/>
</dbReference>
<dbReference type="GO" id="GO:0005886">
    <property type="term" value="C:plasma membrane"/>
    <property type="evidence" value="ECO:0007669"/>
    <property type="project" value="UniProtKB-SubCell"/>
</dbReference>
<evidence type="ECO:0000256" key="1">
    <source>
        <dbReference type="ARBA" id="ARBA00004429"/>
    </source>
</evidence>
<protein>
    <submittedName>
        <fullName evidence="10">HAMP domain-containing protein</fullName>
    </submittedName>
</protein>
<dbReference type="RefSeq" id="WP_012908671.1">
    <property type="nucleotide sequence ID" value="NZ_CAJTBI010000016.1"/>
</dbReference>
<dbReference type="Pfam" id="PF00672">
    <property type="entry name" value="HAMP"/>
    <property type="match status" value="1"/>
</dbReference>
<dbReference type="OMA" id="NETSNRM"/>
<evidence type="ECO:0000313" key="10">
    <source>
        <dbReference type="EMBL" id="QBY31037.1"/>
    </source>
</evidence>
<dbReference type="GO" id="GO:0007165">
    <property type="term" value="P:signal transduction"/>
    <property type="evidence" value="ECO:0007669"/>
    <property type="project" value="UniProtKB-KW"/>
</dbReference>
<dbReference type="PRINTS" id="PR00260">
    <property type="entry name" value="CHEMTRNSDUCR"/>
</dbReference>
<dbReference type="SMART" id="SM00283">
    <property type="entry name" value="MA"/>
    <property type="match status" value="1"/>
</dbReference>
<evidence type="ECO:0000256" key="5">
    <source>
        <dbReference type="ARBA" id="ARBA00029447"/>
    </source>
</evidence>
<dbReference type="Pfam" id="PF00015">
    <property type="entry name" value="MCPsignal"/>
    <property type="match status" value="1"/>
</dbReference>
<feature type="transmembrane region" description="Helical" evidence="7">
    <location>
        <begin position="189"/>
        <end position="211"/>
    </location>
</feature>
<dbReference type="AlphaFoldDB" id="A0A482PQY4"/>
<dbReference type="Pfam" id="PF12729">
    <property type="entry name" value="4HB_MCP_1"/>
    <property type="match status" value="1"/>
</dbReference>
<comment type="subcellular location">
    <subcellularLocation>
        <location evidence="1">Cell inner membrane</location>
        <topology evidence="1">Multi-pass membrane protein</topology>
    </subcellularLocation>
</comment>
<evidence type="ECO:0000259" key="9">
    <source>
        <dbReference type="PROSITE" id="PS50885"/>
    </source>
</evidence>
<dbReference type="InterPro" id="IPR004089">
    <property type="entry name" value="MCPsignal_dom"/>
</dbReference>
<keyword evidence="4 6" id="KW-0807">Transducer</keyword>
<accession>A0A482PQY4</accession>
<dbReference type="InterPro" id="IPR047347">
    <property type="entry name" value="YvaQ-like_sensor"/>
</dbReference>
<comment type="similarity">
    <text evidence="5">Belongs to the methyl-accepting chemotaxis (MCP) protein family.</text>
</comment>
<dbReference type="SMART" id="SM00304">
    <property type="entry name" value="HAMP"/>
    <property type="match status" value="1"/>
</dbReference>
<dbReference type="FunFam" id="1.10.287.950:FF:000001">
    <property type="entry name" value="Methyl-accepting chemotaxis sensory transducer"/>
    <property type="match status" value="1"/>
</dbReference>
<evidence type="ECO:0000259" key="8">
    <source>
        <dbReference type="PROSITE" id="PS50111"/>
    </source>
</evidence>
<dbReference type="EMBL" id="CP038008">
    <property type="protein sequence ID" value="QBY31037.1"/>
    <property type="molecule type" value="Genomic_DNA"/>
</dbReference>
<keyword evidence="7" id="KW-1133">Transmembrane helix</keyword>
<feature type="domain" description="Methyl-accepting transducer" evidence="8">
    <location>
        <begin position="269"/>
        <end position="498"/>
    </location>
</feature>
<gene>
    <name evidence="10" type="ORF">E2R62_20850</name>
</gene>
<keyword evidence="2" id="KW-0488">Methylation</keyword>
<evidence type="ECO:0000256" key="2">
    <source>
        <dbReference type="ARBA" id="ARBA00022481"/>
    </source>
</evidence>
<reference evidence="10" key="1">
    <citation type="submission" date="2019-03" db="EMBL/GenBank/DDBJ databases">
        <title>Complete genome sequence of enteropathogenic Citrobacter rodentium strain DBS100.</title>
        <authorList>
            <person name="Popov G."/>
            <person name="Fiebig A."/>
            <person name="Shideler S."/>
            <person name="Coombes B."/>
            <person name="Savchenko A."/>
        </authorList>
    </citation>
    <scope>NUCLEOTIDE SEQUENCE</scope>
    <source>
        <strain evidence="10">DBS100</strain>
    </source>
</reference>
<dbReference type="InterPro" id="IPR051310">
    <property type="entry name" value="MCP_chemotaxis"/>
</dbReference>
<dbReference type="Gene3D" id="1.10.287.950">
    <property type="entry name" value="Methyl-accepting chemotaxis protein"/>
    <property type="match status" value="1"/>
</dbReference>
<evidence type="ECO:0000256" key="3">
    <source>
        <dbReference type="ARBA" id="ARBA00022500"/>
    </source>
</evidence>
<evidence type="ECO:0000256" key="6">
    <source>
        <dbReference type="PROSITE-ProRule" id="PRU00284"/>
    </source>
</evidence>
<dbReference type="GO" id="GO:0004888">
    <property type="term" value="F:transmembrane signaling receptor activity"/>
    <property type="evidence" value="ECO:0007669"/>
    <property type="project" value="InterPro"/>
</dbReference>
<name>A0A482PQY4_CITRO</name>
<sequence>MFLRNVKIRSKLFAAFGLFIVLVTLSSGLSLLSLDRANRGMQNIITNDYLITVKANKLIDNFQEFVTTQQQMLMDEQGRWTEESQAKLNAVSQQISQLLDELNALPLNDDSRKLLAGIREVREQYLASRTRILDALRNHDRQAAMQEMFSTTMKIQRAYKEKVQAFIAIEDGQMREAGIQVEKDFNANLLLLVGMVLAGVIVSCIAGLYIARSITRPLEEAVQFAKAIAGGDLTRSIATDQRDETGVLLQALMAMKTRLLEIVQQVQNGSENISSAAAQIVAGHKDLAARTEEQVSSVEQTAASMEQITATVKNTAEHTAEATKLSAEAATVVKNNGGMMNQVTQKMRVINETSQRMTDIINLIDAIAFQTNILALNAAVEAARAGEHGRGFAVVAGEVRQLAQKSASSASEIRKLIEDSASQTQEGMQLVEKANGLISGMVSNVDEMDVILREIGQASSEQTDGISQINSAVGLIDAATHQNSSLVEESVAAAASLNEQALRLKDMVKMFRVSEKDALAA</sequence>
<organism evidence="10">
    <name type="scientific">Citrobacter rodentium</name>
    <dbReference type="NCBI Taxonomy" id="67825"/>
    <lineage>
        <taxon>Bacteria</taxon>
        <taxon>Pseudomonadati</taxon>
        <taxon>Pseudomonadota</taxon>
        <taxon>Gammaproteobacteria</taxon>
        <taxon>Enterobacterales</taxon>
        <taxon>Enterobacteriaceae</taxon>
        <taxon>Citrobacter</taxon>
    </lineage>
</organism>
<dbReference type="CDD" id="cd06225">
    <property type="entry name" value="HAMP"/>
    <property type="match status" value="1"/>
</dbReference>
<dbReference type="CDD" id="cd19411">
    <property type="entry name" value="MCP2201-like_sensor"/>
    <property type="match status" value="1"/>
</dbReference>
<dbReference type="PROSITE" id="PS50885">
    <property type="entry name" value="HAMP"/>
    <property type="match status" value="1"/>
</dbReference>
<dbReference type="InterPro" id="IPR004090">
    <property type="entry name" value="Chemotax_Me-accpt_rcpt"/>
</dbReference>
<dbReference type="PANTHER" id="PTHR43531:SF5">
    <property type="entry name" value="METHYL-ACCEPTING CHEMOTAXIS PROTEIN III"/>
    <property type="match status" value="1"/>
</dbReference>
<dbReference type="Gene3D" id="6.10.340.10">
    <property type="match status" value="1"/>
</dbReference>
<feature type="domain" description="HAMP" evidence="9">
    <location>
        <begin position="212"/>
        <end position="264"/>
    </location>
</feature>
<keyword evidence="7" id="KW-0812">Transmembrane</keyword>
<dbReference type="PANTHER" id="PTHR43531">
    <property type="entry name" value="PROTEIN ICFG"/>
    <property type="match status" value="1"/>
</dbReference>
<evidence type="ECO:0000256" key="4">
    <source>
        <dbReference type="ARBA" id="ARBA00023224"/>
    </source>
</evidence>
<evidence type="ECO:0000256" key="7">
    <source>
        <dbReference type="SAM" id="Phobius"/>
    </source>
</evidence>
<dbReference type="InterPro" id="IPR024478">
    <property type="entry name" value="HlyB_4HB_MCP"/>
</dbReference>
<dbReference type="GO" id="GO:0006935">
    <property type="term" value="P:chemotaxis"/>
    <property type="evidence" value="ECO:0007669"/>
    <property type="project" value="UniProtKB-KW"/>
</dbReference>
<dbReference type="InterPro" id="IPR003660">
    <property type="entry name" value="HAMP_dom"/>
</dbReference>